<reference evidence="5 6" key="1">
    <citation type="submission" date="2012-04" db="EMBL/GenBank/DDBJ databases">
        <title>The Genome Sequence of Saprolegnia declina VS20.</title>
        <authorList>
            <consortium name="The Broad Institute Genome Sequencing Platform"/>
            <person name="Russ C."/>
            <person name="Nusbaum C."/>
            <person name="Tyler B."/>
            <person name="van West P."/>
            <person name="Dieguez-Uribeondo J."/>
            <person name="de Bruijn I."/>
            <person name="Tripathy S."/>
            <person name="Jiang R."/>
            <person name="Young S.K."/>
            <person name="Zeng Q."/>
            <person name="Gargeya S."/>
            <person name="Fitzgerald M."/>
            <person name="Haas B."/>
            <person name="Abouelleil A."/>
            <person name="Alvarado L."/>
            <person name="Arachchi H.M."/>
            <person name="Berlin A."/>
            <person name="Chapman S.B."/>
            <person name="Goldberg J."/>
            <person name="Griggs A."/>
            <person name="Gujja S."/>
            <person name="Hansen M."/>
            <person name="Howarth C."/>
            <person name="Imamovic A."/>
            <person name="Larimer J."/>
            <person name="McCowen C."/>
            <person name="Montmayeur A."/>
            <person name="Murphy C."/>
            <person name="Neiman D."/>
            <person name="Pearson M."/>
            <person name="Priest M."/>
            <person name="Roberts A."/>
            <person name="Saif S."/>
            <person name="Shea T."/>
            <person name="Sisk P."/>
            <person name="Sykes S."/>
            <person name="Wortman J."/>
            <person name="Nusbaum C."/>
            <person name="Birren B."/>
        </authorList>
    </citation>
    <scope>NUCLEOTIDE SEQUENCE [LARGE SCALE GENOMIC DNA]</scope>
    <source>
        <strain evidence="5 6">VS20</strain>
    </source>
</reference>
<dbReference type="OrthoDB" id="247542at2759"/>
<dbReference type="VEuPathDB" id="FungiDB:SDRG_01672"/>
<dbReference type="Pfam" id="PF00561">
    <property type="entry name" value="Abhydrolase_1"/>
    <property type="match status" value="1"/>
</dbReference>
<protein>
    <recommendedName>
        <fullName evidence="4">AB hydrolase-1 domain-containing protein</fullName>
    </recommendedName>
</protein>
<evidence type="ECO:0000256" key="2">
    <source>
        <dbReference type="SAM" id="MobiDB-lite"/>
    </source>
</evidence>
<dbReference type="STRING" id="1156394.T0R5M9"/>
<dbReference type="OMA" id="SREYLQM"/>
<dbReference type="InterPro" id="IPR000073">
    <property type="entry name" value="AB_hydrolase_1"/>
</dbReference>
<dbReference type="RefSeq" id="XP_008605429.1">
    <property type="nucleotide sequence ID" value="XM_008607207.1"/>
</dbReference>
<dbReference type="GO" id="GO:0047372">
    <property type="term" value="F:monoacylglycerol lipase activity"/>
    <property type="evidence" value="ECO:0007669"/>
    <property type="project" value="TreeGrafter"/>
</dbReference>
<evidence type="ECO:0000259" key="4">
    <source>
        <dbReference type="Pfam" id="PF00561"/>
    </source>
</evidence>
<dbReference type="InterPro" id="IPR050960">
    <property type="entry name" value="AB_hydrolase_4_sf"/>
</dbReference>
<dbReference type="Proteomes" id="UP000030762">
    <property type="component" value="Unassembled WGS sequence"/>
</dbReference>
<evidence type="ECO:0000256" key="1">
    <source>
        <dbReference type="ARBA" id="ARBA00010884"/>
    </source>
</evidence>
<organism evidence="5 6">
    <name type="scientific">Saprolegnia diclina (strain VS20)</name>
    <dbReference type="NCBI Taxonomy" id="1156394"/>
    <lineage>
        <taxon>Eukaryota</taxon>
        <taxon>Sar</taxon>
        <taxon>Stramenopiles</taxon>
        <taxon>Oomycota</taxon>
        <taxon>Saprolegniomycetes</taxon>
        <taxon>Saprolegniales</taxon>
        <taxon>Saprolegniaceae</taxon>
        <taxon>Saprolegnia</taxon>
    </lineage>
</organism>
<dbReference type="InParanoid" id="T0R5M9"/>
<dbReference type="eggNOG" id="KOG1838">
    <property type="taxonomic scope" value="Eukaryota"/>
</dbReference>
<gene>
    <name evidence="5" type="ORF">SDRG_01672</name>
</gene>
<keyword evidence="3" id="KW-1133">Transmembrane helix</keyword>
<feature type="region of interest" description="Disordered" evidence="2">
    <location>
        <begin position="444"/>
        <end position="464"/>
    </location>
</feature>
<feature type="compositionally biased region" description="Low complexity" evidence="2">
    <location>
        <begin position="448"/>
        <end position="460"/>
    </location>
</feature>
<sequence>MGLLDVLSAVLRPGEASPPSLVVTLLVLVWLAIFAHVAVRLSLIGVYKLHYLCTARLPALTYQGNDIMRQLVAACPRIRAPYHPTWYLFNGHLQTLAVAAENDEPRVEYQRELFSLSDGGVLSLDWAKSAATVPAASSTNDHNKPTVLILHGLAGGSHEKYVRSGVVALIQNGWRVVVMNARGCGKTKLATPKLFCAGYTQDVREVVAYLREAHVPTSVLLGVGYSLGGNILTKFVGEESNRCLLTAAVAVGNPYCLTTSSHHLMGSWLYRLTYNNIMTKNLIDVVFRQTNAHEVFQDHPIVDLDHLRTAKNLREYDDRFTRLVFGYETVSDFYRQASSVHYIKHIAIPTLFLSAYDDPICVQHGIPYDDCAANPNVLLAVTHGGGHLGFYEGPDRTPWSPQVVAEYCNAVFRLVQSGALPAVVELMTASDDETDDADLEMEMEVDEASATASSTSTSTSEVALPRDVPTRQKLVEDITDVVTATLDDAVDTVLEHASVDHVVYAGAAALGLYLFWRRM</sequence>
<dbReference type="Gene3D" id="3.40.50.1820">
    <property type="entry name" value="alpha/beta hydrolase"/>
    <property type="match status" value="1"/>
</dbReference>
<keyword evidence="3" id="KW-0812">Transmembrane</keyword>
<dbReference type="PANTHER" id="PTHR10794">
    <property type="entry name" value="ABHYDROLASE DOMAIN-CONTAINING PROTEIN"/>
    <property type="match status" value="1"/>
</dbReference>
<feature type="transmembrane region" description="Helical" evidence="3">
    <location>
        <begin position="20"/>
        <end position="39"/>
    </location>
</feature>
<evidence type="ECO:0000313" key="6">
    <source>
        <dbReference type="Proteomes" id="UP000030762"/>
    </source>
</evidence>
<accession>T0R5M9</accession>
<keyword evidence="6" id="KW-1185">Reference proteome</keyword>
<name>T0R5M9_SAPDV</name>
<dbReference type="GO" id="GO:0034338">
    <property type="term" value="F:short-chain carboxylesterase activity"/>
    <property type="evidence" value="ECO:0007669"/>
    <property type="project" value="TreeGrafter"/>
</dbReference>
<dbReference type="GeneID" id="19942399"/>
<dbReference type="SUPFAM" id="SSF53474">
    <property type="entry name" value="alpha/beta-Hydrolases"/>
    <property type="match status" value="1"/>
</dbReference>
<dbReference type="InterPro" id="IPR029058">
    <property type="entry name" value="AB_hydrolase_fold"/>
</dbReference>
<keyword evidence="3" id="KW-0472">Membrane</keyword>
<dbReference type="PANTHER" id="PTHR10794:SF84">
    <property type="entry name" value="ESTERASE_LIPASE_THIOESTERASE FAMILY PROTEIN"/>
    <property type="match status" value="1"/>
</dbReference>
<evidence type="ECO:0000256" key="3">
    <source>
        <dbReference type="SAM" id="Phobius"/>
    </source>
</evidence>
<feature type="domain" description="AB hydrolase-1" evidence="4">
    <location>
        <begin position="145"/>
        <end position="394"/>
    </location>
</feature>
<dbReference type="AlphaFoldDB" id="T0R5M9"/>
<comment type="similarity">
    <text evidence="1">Belongs to the AB hydrolase superfamily. AB hydrolase 4 family.</text>
</comment>
<proteinExistence type="inferred from homology"/>
<evidence type="ECO:0000313" key="5">
    <source>
        <dbReference type="EMBL" id="EQC41715.1"/>
    </source>
</evidence>
<dbReference type="EMBL" id="JH767134">
    <property type="protein sequence ID" value="EQC41715.1"/>
    <property type="molecule type" value="Genomic_DNA"/>
</dbReference>